<dbReference type="EMBL" id="LNQE01001108">
    <property type="protein sequence ID" value="KUG21043.1"/>
    <property type="molecule type" value="Genomic_DNA"/>
</dbReference>
<proteinExistence type="predicted"/>
<keyword evidence="1" id="KW-0413">Isomerase</keyword>
<accession>A0A0W8FL58</accession>
<dbReference type="GO" id="GO:0016853">
    <property type="term" value="F:isomerase activity"/>
    <property type="evidence" value="ECO:0007669"/>
    <property type="project" value="UniProtKB-KW"/>
</dbReference>
<dbReference type="Pfam" id="PF00977">
    <property type="entry name" value="His_biosynth"/>
    <property type="match status" value="1"/>
</dbReference>
<dbReference type="InterPro" id="IPR006062">
    <property type="entry name" value="His_biosynth"/>
</dbReference>
<dbReference type="AlphaFoldDB" id="A0A0W8FL58"/>
<dbReference type="CDD" id="cd04723">
    <property type="entry name" value="HisA_HisF"/>
    <property type="match status" value="1"/>
</dbReference>
<evidence type="ECO:0000313" key="1">
    <source>
        <dbReference type="EMBL" id="KUG21043.1"/>
    </source>
</evidence>
<dbReference type="InterPro" id="IPR013785">
    <property type="entry name" value="Aldolase_TIM"/>
</dbReference>
<organism evidence="1">
    <name type="scientific">hydrocarbon metagenome</name>
    <dbReference type="NCBI Taxonomy" id="938273"/>
    <lineage>
        <taxon>unclassified sequences</taxon>
        <taxon>metagenomes</taxon>
        <taxon>ecological metagenomes</taxon>
    </lineage>
</organism>
<name>A0A0W8FL58_9ZZZZ</name>
<dbReference type="Gene3D" id="3.20.20.70">
    <property type="entry name" value="Aldolase class I"/>
    <property type="match status" value="1"/>
</dbReference>
<sequence length="238" mass="25703">MILHPNSDCVEDMDVILALDLMGGRVVHGRKGERESYRPLTWGIAPSAEPAPYVSFLKPRFLYIADLDRIRGGTPQDEAVLQCAVQVERCFLDRGCRSPGDCIEMEGVVNVIGTETGARTLADLHAYTGGYLSVDVRDGRVIPWGAKPGAVLKYVDGMAFEGCILLNIDAVGTEQGLVREDLLELRSAYSGRLLYGGGVAGMEDLHLLADAGMDGAIIATAVHRNAIPLEMVRRGCLC</sequence>
<dbReference type="GO" id="GO:0000105">
    <property type="term" value="P:L-histidine biosynthetic process"/>
    <property type="evidence" value="ECO:0007669"/>
    <property type="project" value="InterPro"/>
</dbReference>
<dbReference type="InterPro" id="IPR011060">
    <property type="entry name" value="RibuloseP-bd_barrel"/>
</dbReference>
<comment type="caution">
    <text evidence="1">The sequence shown here is derived from an EMBL/GenBank/DDBJ whole genome shotgun (WGS) entry which is preliminary data.</text>
</comment>
<protein>
    <submittedName>
        <fullName evidence="1">Phosphoribosylformimino-5-aminoimidazole carboxamide ribotide isomerase related</fullName>
    </submittedName>
</protein>
<gene>
    <name evidence="1" type="ORF">ASZ90_009211</name>
</gene>
<dbReference type="SUPFAM" id="SSF51366">
    <property type="entry name" value="Ribulose-phoshate binding barrel"/>
    <property type="match status" value="1"/>
</dbReference>
<reference evidence="1" key="1">
    <citation type="journal article" date="2015" name="Proc. Natl. Acad. Sci. U.S.A.">
        <title>Networks of energetic and metabolic interactions define dynamics in microbial communities.</title>
        <authorList>
            <person name="Embree M."/>
            <person name="Liu J.K."/>
            <person name="Al-Bassam M.M."/>
            <person name="Zengler K."/>
        </authorList>
    </citation>
    <scope>NUCLEOTIDE SEQUENCE</scope>
</reference>